<evidence type="ECO:0000313" key="2">
    <source>
        <dbReference type="EMBL" id="CAE7168321.1"/>
    </source>
</evidence>
<reference evidence="2" key="1">
    <citation type="submission" date="2021-02" db="EMBL/GenBank/DDBJ databases">
        <authorList>
            <person name="Dougan E. K."/>
            <person name="Rhodes N."/>
            <person name="Thang M."/>
            <person name="Chan C."/>
        </authorList>
    </citation>
    <scope>NUCLEOTIDE SEQUENCE</scope>
</reference>
<comment type="caution">
    <text evidence="2">The sequence shown here is derived from an EMBL/GenBank/DDBJ whole genome shotgun (WGS) entry which is preliminary data.</text>
</comment>
<feature type="region of interest" description="Disordered" evidence="1">
    <location>
        <begin position="45"/>
        <end position="68"/>
    </location>
</feature>
<dbReference type="AlphaFoldDB" id="A0A812IUQ9"/>
<sequence>MSVLPDISPGASREKPKTQFLKETYDVSFDGGEARDNLWKTVLPQGQTGKRREAKAQELMQERQRAEERAEKRWRQKFEEWQANFQSDMASEVCKDRSEPEAHHLREPELEELKGRTEAAEKECAELREECKGQLDELARLYEEFRRAHQKVQEEKARRETIEKHLGSAVEEQGKWTEKLAHRMSQLQQARQQRRAIGARIAQFGNELHTLDLRTGEWVSQVANDRGREMPSMEEELGAARAAAEEAESQVAEAEKLSKELQEFLTSPEVLSIDSVQQEVDRMSFKAAFKDAWEPWALEEPSDEATELGHEADQLSPSSAQGALSFGEDEAGSQSPQSPQSPYEDFGDPSPESTSPAHGPEENSDADEVSPLRGDPSSPQAASELDESYAIDQDAFEEPPSPASPGSAGGPSD</sequence>
<name>A0A812IUQ9_SYMPI</name>
<proteinExistence type="predicted"/>
<keyword evidence="3" id="KW-1185">Reference proteome</keyword>
<dbReference type="Proteomes" id="UP000649617">
    <property type="component" value="Unassembled WGS sequence"/>
</dbReference>
<feature type="compositionally biased region" description="Low complexity" evidence="1">
    <location>
        <begin position="333"/>
        <end position="342"/>
    </location>
</feature>
<evidence type="ECO:0000256" key="1">
    <source>
        <dbReference type="SAM" id="MobiDB-lite"/>
    </source>
</evidence>
<feature type="region of interest" description="Disordered" evidence="1">
    <location>
        <begin position="227"/>
        <end position="251"/>
    </location>
</feature>
<organism evidence="2 3">
    <name type="scientific">Symbiodinium pilosum</name>
    <name type="common">Dinoflagellate</name>
    <dbReference type="NCBI Taxonomy" id="2952"/>
    <lineage>
        <taxon>Eukaryota</taxon>
        <taxon>Sar</taxon>
        <taxon>Alveolata</taxon>
        <taxon>Dinophyceae</taxon>
        <taxon>Suessiales</taxon>
        <taxon>Symbiodiniaceae</taxon>
        <taxon>Symbiodinium</taxon>
    </lineage>
</organism>
<feature type="compositionally biased region" description="Acidic residues" evidence="1">
    <location>
        <begin position="384"/>
        <end position="397"/>
    </location>
</feature>
<feature type="region of interest" description="Disordered" evidence="1">
    <location>
        <begin position="296"/>
        <end position="413"/>
    </location>
</feature>
<feature type="compositionally biased region" description="Basic and acidic residues" evidence="1">
    <location>
        <begin position="50"/>
        <end position="68"/>
    </location>
</feature>
<dbReference type="EMBL" id="CAJNIZ010000525">
    <property type="protein sequence ID" value="CAE7168321.1"/>
    <property type="molecule type" value="Genomic_DNA"/>
</dbReference>
<feature type="region of interest" description="Disordered" evidence="1">
    <location>
        <begin position="91"/>
        <end position="118"/>
    </location>
</feature>
<protein>
    <submittedName>
        <fullName evidence="2">Glo1 protein</fullName>
    </submittedName>
</protein>
<dbReference type="OrthoDB" id="16820at2759"/>
<feature type="compositionally biased region" description="Basic and acidic residues" evidence="1">
    <location>
        <begin position="93"/>
        <end position="118"/>
    </location>
</feature>
<gene>
    <name evidence="2" type="primary">Glo1</name>
    <name evidence="2" type="ORF">SPIL2461_LOCUS623</name>
</gene>
<evidence type="ECO:0000313" key="3">
    <source>
        <dbReference type="Proteomes" id="UP000649617"/>
    </source>
</evidence>
<accession>A0A812IUQ9</accession>